<dbReference type="Gene3D" id="2.60.40.10">
    <property type="entry name" value="Immunoglobulins"/>
    <property type="match status" value="1"/>
</dbReference>
<dbReference type="PROSITE" id="PS50835">
    <property type="entry name" value="IG_LIKE"/>
    <property type="match status" value="1"/>
</dbReference>
<dbReference type="VEuPathDB" id="VectorBase:LLOJ002628"/>
<proteinExistence type="predicted"/>
<organism evidence="2 3">
    <name type="scientific">Lutzomyia longipalpis</name>
    <name type="common">Sand fly</name>
    <dbReference type="NCBI Taxonomy" id="7200"/>
    <lineage>
        <taxon>Eukaryota</taxon>
        <taxon>Metazoa</taxon>
        <taxon>Ecdysozoa</taxon>
        <taxon>Arthropoda</taxon>
        <taxon>Hexapoda</taxon>
        <taxon>Insecta</taxon>
        <taxon>Pterygota</taxon>
        <taxon>Neoptera</taxon>
        <taxon>Endopterygota</taxon>
        <taxon>Diptera</taxon>
        <taxon>Nematocera</taxon>
        <taxon>Psychodoidea</taxon>
        <taxon>Psychodidae</taxon>
        <taxon>Lutzomyia</taxon>
        <taxon>Lutzomyia</taxon>
    </lineage>
</organism>
<dbReference type="InterPro" id="IPR013783">
    <property type="entry name" value="Ig-like_fold"/>
</dbReference>
<feature type="domain" description="Ig-like" evidence="1">
    <location>
        <begin position="32"/>
        <end position="68"/>
    </location>
</feature>
<dbReference type="InterPro" id="IPR007110">
    <property type="entry name" value="Ig-like_dom"/>
</dbReference>
<dbReference type="Proteomes" id="UP000092461">
    <property type="component" value="Unassembled WGS sequence"/>
</dbReference>
<keyword evidence="3" id="KW-1185">Reference proteome</keyword>
<evidence type="ECO:0000259" key="1">
    <source>
        <dbReference type="PROSITE" id="PS50835"/>
    </source>
</evidence>
<evidence type="ECO:0000313" key="3">
    <source>
        <dbReference type="Proteomes" id="UP000092461"/>
    </source>
</evidence>
<evidence type="ECO:0000313" key="2">
    <source>
        <dbReference type="EnsemblMetazoa" id="LLOJ002628-PA"/>
    </source>
</evidence>
<name>A0A1B0CE58_LUTLO</name>
<dbReference type="EMBL" id="AJWK01008600">
    <property type="status" value="NOT_ANNOTATED_CDS"/>
    <property type="molecule type" value="Genomic_DNA"/>
</dbReference>
<accession>A0A1B0CE58</accession>
<dbReference type="EnsemblMetazoa" id="LLOJ002628-RA">
    <property type="protein sequence ID" value="LLOJ002628-PA"/>
    <property type="gene ID" value="LLOJ002628"/>
</dbReference>
<reference evidence="2" key="1">
    <citation type="submission" date="2020-05" db="UniProtKB">
        <authorList>
            <consortium name="EnsemblMetazoa"/>
        </authorList>
    </citation>
    <scope>IDENTIFICATION</scope>
    <source>
        <strain evidence="2">Jacobina</strain>
    </source>
</reference>
<sequence>MEYVSKASKGRLRVGGPFGRLACKRYTVSEDPEFTDVIENITVPAGRNVKLACSVKNLGSYKVRDLIWAMFAYMLGMGKRDNIMPMD</sequence>
<protein>
    <recommendedName>
        <fullName evidence="1">Ig-like domain-containing protein</fullName>
    </recommendedName>
</protein>
<dbReference type="AlphaFoldDB" id="A0A1B0CE58"/>